<keyword evidence="2" id="KW-1185">Reference proteome</keyword>
<dbReference type="OrthoDB" id="9801500at2"/>
<gene>
    <name evidence="1" type="ORF">CQA57_02305</name>
</gene>
<dbReference type="Proteomes" id="UP000256695">
    <property type="component" value="Unassembled WGS sequence"/>
</dbReference>
<reference evidence="1 2" key="1">
    <citation type="submission" date="2018-04" db="EMBL/GenBank/DDBJ databases">
        <title>Novel Campyloabacter and Helicobacter Species and Strains.</title>
        <authorList>
            <person name="Mannion A.J."/>
            <person name="Shen Z."/>
            <person name="Fox J.G."/>
        </authorList>
    </citation>
    <scope>NUCLEOTIDE SEQUENCE [LARGE SCALE GENOMIC DNA]</scope>
    <source>
        <strain evidence="1 2">MIT 04-9362</strain>
    </source>
</reference>
<dbReference type="InterPro" id="IPR003787">
    <property type="entry name" value="Sulphur_relay_DsrE/F-like"/>
</dbReference>
<proteinExistence type="predicted"/>
<dbReference type="SUPFAM" id="SSF75169">
    <property type="entry name" value="DsrEFH-like"/>
    <property type="match status" value="1"/>
</dbReference>
<dbReference type="InterPro" id="IPR027396">
    <property type="entry name" value="DsrEFH-like"/>
</dbReference>
<evidence type="ECO:0000313" key="1">
    <source>
        <dbReference type="EMBL" id="RDU74332.1"/>
    </source>
</evidence>
<protein>
    <submittedName>
        <fullName evidence="1">Uncharacterized protein</fullName>
    </submittedName>
</protein>
<comment type="caution">
    <text evidence="1">The sequence shown here is derived from an EMBL/GenBank/DDBJ whole genome shotgun (WGS) entry which is preliminary data.</text>
</comment>
<dbReference type="Pfam" id="PF02635">
    <property type="entry name" value="DsrE"/>
    <property type="match status" value="1"/>
</dbReference>
<name>A0A3D8JA77_9HELI</name>
<evidence type="ECO:0000313" key="2">
    <source>
        <dbReference type="Proteomes" id="UP000256695"/>
    </source>
</evidence>
<dbReference type="EMBL" id="NXLX01000003">
    <property type="protein sequence ID" value="RDU74332.1"/>
    <property type="molecule type" value="Genomic_DNA"/>
</dbReference>
<dbReference type="Gene3D" id="3.40.1260.10">
    <property type="entry name" value="DsrEFH-like"/>
    <property type="match status" value="1"/>
</dbReference>
<dbReference type="AlphaFoldDB" id="A0A3D8JA77"/>
<accession>A0A3D8JA77</accession>
<dbReference type="RefSeq" id="WP_115578627.1">
    <property type="nucleotide sequence ID" value="NZ_NXLX01000003.1"/>
</dbReference>
<sequence>MQKVFLIKDDKIGEGELGGMMMGGFLQAISLQDQAMLPKSIILLNRGVLLGTKNEQIQNEVALQSLQKLEEMGVEILFCQTCIDFFGLREKNVVGKIDNAMHITQLILSNEVVSL</sequence>
<organism evidence="1 2">
    <name type="scientific">Helicobacter anseris</name>
    <dbReference type="NCBI Taxonomy" id="375926"/>
    <lineage>
        <taxon>Bacteria</taxon>
        <taxon>Pseudomonadati</taxon>
        <taxon>Campylobacterota</taxon>
        <taxon>Epsilonproteobacteria</taxon>
        <taxon>Campylobacterales</taxon>
        <taxon>Helicobacteraceae</taxon>
        <taxon>Helicobacter</taxon>
    </lineage>
</organism>